<evidence type="ECO:0008006" key="4">
    <source>
        <dbReference type="Google" id="ProtNLM"/>
    </source>
</evidence>
<name>A0A518VBG1_BRELA</name>
<reference evidence="2 3" key="1">
    <citation type="submission" date="2018-11" db="EMBL/GenBank/DDBJ databases">
        <title>Phylogenetic determinants of toxin gene distribution in genomes of Brevibacillus laterosporus.</title>
        <authorList>
            <person name="Glare T.R."/>
            <person name="Durrant A."/>
            <person name="Berry C."/>
            <person name="Palma L."/>
            <person name="Ormskirk M."/>
            <person name="Cox M.O."/>
        </authorList>
    </citation>
    <scope>NUCLEOTIDE SEQUENCE [LARGE SCALE GENOMIC DNA]</scope>
    <source>
        <strain evidence="2 3">1821L</strain>
    </source>
</reference>
<dbReference type="Proteomes" id="UP000319432">
    <property type="component" value="Chromosome"/>
</dbReference>
<dbReference type="AlphaFoldDB" id="A0A518VBG1"/>
<dbReference type="OrthoDB" id="9899185at2"/>
<proteinExistence type="predicted"/>
<feature type="signal peptide" evidence="1">
    <location>
        <begin position="1"/>
        <end position="24"/>
    </location>
</feature>
<evidence type="ECO:0000313" key="3">
    <source>
        <dbReference type="Proteomes" id="UP000319432"/>
    </source>
</evidence>
<keyword evidence="1" id="KW-0732">Signal</keyword>
<feature type="chain" id="PRO_5021957169" description="Bacteriocin" evidence="1">
    <location>
        <begin position="25"/>
        <end position="92"/>
    </location>
</feature>
<accession>A0A518VBG1</accession>
<sequence>MFKKSIIAFALVVVSAFSVSVAFANEAQLSNTTASDKYWASITKKYTAFEAPDEISYDDGRGYIGKLKRGVGTNCLPEGCDWTYSGWMYYQY</sequence>
<evidence type="ECO:0000256" key="1">
    <source>
        <dbReference type="SAM" id="SignalP"/>
    </source>
</evidence>
<keyword evidence="3" id="KW-1185">Reference proteome</keyword>
<dbReference type="EMBL" id="CP033464">
    <property type="protein sequence ID" value="QDX94325.1"/>
    <property type="molecule type" value="Genomic_DNA"/>
</dbReference>
<gene>
    <name evidence="2" type="ORF">EEL30_19790</name>
</gene>
<organism evidence="2 3">
    <name type="scientific">Brevibacillus laterosporus</name>
    <name type="common">Bacillus laterosporus</name>
    <dbReference type="NCBI Taxonomy" id="1465"/>
    <lineage>
        <taxon>Bacteria</taxon>
        <taxon>Bacillati</taxon>
        <taxon>Bacillota</taxon>
        <taxon>Bacilli</taxon>
        <taxon>Bacillales</taxon>
        <taxon>Paenibacillaceae</taxon>
        <taxon>Brevibacillus</taxon>
    </lineage>
</organism>
<evidence type="ECO:0000313" key="2">
    <source>
        <dbReference type="EMBL" id="QDX94325.1"/>
    </source>
</evidence>
<protein>
    <recommendedName>
        <fullName evidence="4">Bacteriocin</fullName>
    </recommendedName>
</protein>